<dbReference type="EMBL" id="CVRI01000001">
    <property type="protein sequence ID" value="CRK86481.1"/>
    <property type="molecule type" value="Genomic_DNA"/>
</dbReference>
<name>A0A1J1HJQ3_9DIPT</name>
<evidence type="ECO:0000313" key="2">
    <source>
        <dbReference type="Proteomes" id="UP000183832"/>
    </source>
</evidence>
<dbReference type="AlphaFoldDB" id="A0A1J1HJQ3"/>
<keyword evidence="2" id="KW-1185">Reference proteome</keyword>
<protein>
    <submittedName>
        <fullName evidence="1">CLUMA_CG000430, isoform A</fullName>
    </submittedName>
</protein>
<dbReference type="OrthoDB" id="8026454at2759"/>
<reference evidence="1 2" key="1">
    <citation type="submission" date="2015-04" db="EMBL/GenBank/DDBJ databases">
        <authorList>
            <person name="Syromyatnikov M.Y."/>
            <person name="Popov V.N."/>
        </authorList>
    </citation>
    <scope>NUCLEOTIDE SEQUENCE [LARGE SCALE GENOMIC DNA]</scope>
</reference>
<evidence type="ECO:0000313" key="1">
    <source>
        <dbReference type="EMBL" id="CRK86481.1"/>
    </source>
</evidence>
<sequence>MKNVKAETKLDGLPKITSTIKSVLEPQQLKSSKMPYADKRYGLTVYNPPPNELGFLGGLGKRTGNVRSKAHIQRPSMNQILFKMRTANKILVSFSEDPIMSNSFITTQQLKKSPKLPIKTNKKDLNQKISQIQIADNVIKVSKGFKGNSTTSETERYLNAESKKKVEVVVAETKKSKGLSFGAMKKLSILSALKKEEVKESVEEVQSFRAWAMAEREKRHEALQQVSSQQIKQEREANEFFPKVKRRPKTYLGMSKRDRGLLPGAEHLGGYLYGGFIEDSGPDATMLTQTKFNVPYTMFSRAQVESKVRAMSRKKIQSARLEYMKIPQIPSDSENSDDIYEDIKGLSLVRTPYFSIPTITTTKVKRVERLRSKYLKGNRLKRINLLLFDRKLSAEKYREKYASSENDFMSFQTEVEERNENDVEGKKTIEQQLLDTSTSSNCLPLMEIKANVRKTFDSEYRQRYHDFLTEKYLEKLEQYNKNLDQKLIAYENREMQPSALSVHNPEKGMKIMKNYTSLMRSQSNIRKRLQVNAPAFEEERCGTKEMGSFYHRLATEWDPHYEDLMNLFAKQEIENEMINKTTKFIKACEPQFQQLQNNSFEKAKEKLKLIDTVTVKTNELQETLRNRKDQMDLLMQKLMFDERRWESIMMMQGIQSELLLVVIIIERHMRLVFPCKNVKYFVEVKRHQNINSLPYIDYDSNY</sequence>
<dbReference type="Proteomes" id="UP000183832">
    <property type="component" value="Unassembled WGS sequence"/>
</dbReference>
<accession>A0A1J1HJQ3</accession>
<organism evidence="1 2">
    <name type="scientific">Clunio marinus</name>
    <dbReference type="NCBI Taxonomy" id="568069"/>
    <lineage>
        <taxon>Eukaryota</taxon>
        <taxon>Metazoa</taxon>
        <taxon>Ecdysozoa</taxon>
        <taxon>Arthropoda</taxon>
        <taxon>Hexapoda</taxon>
        <taxon>Insecta</taxon>
        <taxon>Pterygota</taxon>
        <taxon>Neoptera</taxon>
        <taxon>Endopterygota</taxon>
        <taxon>Diptera</taxon>
        <taxon>Nematocera</taxon>
        <taxon>Chironomoidea</taxon>
        <taxon>Chironomidae</taxon>
        <taxon>Clunio</taxon>
    </lineage>
</organism>
<proteinExistence type="predicted"/>
<gene>
    <name evidence="1" type="ORF">CLUMA_CG000430</name>
</gene>
<dbReference type="STRING" id="568069.A0A1J1HJQ3"/>